<name>A0A518BF60_9BACT</name>
<reference evidence="2 3" key="1">
    <citation type="submission" date="2019-02" db="EMBL/GenBank/DDBJ databases">
        <title>Deep-cultivation of Planctomycetes and their phenomic and genomic characterization uncovers novel biology.</title>
        <authorList>
            <person name="Wiegand S."/>
            <person name="Jogler M."/>
            <person name="Boedeker C."/>
            <person name="Pinto D."/>
            <person name="Vollmers J."/>
            <person name="Rivas-Marin E."/>
            <person name="Kohn T."/>
            <person name="Peeters S.H."/>
            <person name="Heuer A."/>
            <person name="Rast P."/>
            <person name="Oberbeckmann S."/>
            <person name="Bunk B."/>
            <person name="Jeske O."/>
            <person name="Meyerdierks A."/>
            <person name="Storesund J.E."/>
            <person name="Kallscheuer N."/>
            <person name="Luecker S."/>
            <person name="Lage O.M."/>
            <person name="Pohl T."/>
            <person name="Merkel B.J."/>
            <person name="Hornburger P."/>
            <person name="Mueller R.-W."/>
            <person name="Bruemmer F."/>
            <person name="Labrenz M."/>
            <person name="Spormann A.M."/>
            <person name="Op den Camp H."/>
            <person name="Overmann J."/>
            <person name="Amann R."/>
            <person name="Jetten M.S.M."/>
            <person name="Mascher T."/>
            <person name="Medema M.H."/>
            <person name="Devos D.P."/>
            <person name="Kaster A.-K."/>
            <person name="Ovreas L."/>
            <person name="Rohde M."/>
            <person name="Galperin M.Y."/>
            <person name="Jogler C."/>
        </authorList>
    </citation>
    <scope>NUCLEOTIDE SEQUENCE [LARGE SCALE GENOMIC DNA]</scope>
    <source>
        <strain evidence="2 3">Pla133</strain>
    </source>
</reference>
<evidence type="ECO:0000313" key="3">
    <source>
        <dbReference type="Proteomes" id="UP000316921"/>
    </source>
</evidence>
<gene>
    <name evidence="2" type="ORF">Pla133_06760</name>
</gene>
<sequence>MKPFHLSKERLRHDAAWSGDDGLGEHEAWVGRLARALLRRARHEVGEDEAEGLWQSGLDPRAVRIDGRSPVDAARSNRLVVQAVMELPSSAREAVLARYRDNRRPESIARERRQKISRVDRELSDALDTIGSRVRQRTGGGRAVYLAGLALLERELQRPRRRLQPLAPLLAAAIVLAFVGAMLFERDLGDRPGPEVGAEGEVARSGDRRAELNAIALELDTVAGDQAAGSEGLDELAATATYGVQIVGQVRDESGLVFDASRRSLGYLRAKNGVDERITTINEAGRFSLNGLSGGEWTLTAQIDGYVTATRKQVFDESPESVFVELLTRRAPRVDVRVFVPIDGEAGARAVHSLPGSADDWAITHGLAAAMTAGPAPRRLPMAGTENNWNRLAEFERMAPADMARPALIGSLVAERPASARWVHLMFGEYVLDSQPWQPGLESVRFDLDLARLDGMRADVALMLKSLLNLDVTGAEVYLYGPNGEVLVRRLGPDGGLDISGLPPGSWTLEIWLRGHGRLLRALNLEPGSGGDVEEIEMGGSIPLSGSVFDLAGNPVGALLRALPFGNVAHPFVFDYAPTTNAYPLGKGKFDFGEELSGGSQWVVVLDEPGYALKAEVVGEFGAKVDFQAEVGHDVTMTWSAADVTGGTYALLRDSKGLPLKAFAITEDLGFAVQLMPDTYNLVLWQNNAWGKQIPFVVNGDGTKVPVF</sequence>
<dbReference type="Proteomes" id="UP000316921">
    <property type="component" value="Chromosome"/>
</dbReference>
<dbReference type="EMBL" id="CP036287">
    <property type="protein sequence ID" value="QDU65611.1"/>
    <property type="molecule type" value="Genomic_DNA"/>
</dbReference>
<keyword evidence="1" id="KW-1133">Transmembrane helix</keyword>
<accession>A0A518BF60</accession>
<keyword evidence="1" id="KW-0472">Membrane</keyword>
<evidence type="ECO:0000256" key="1">
    <source>
        <dbReference type="SAM" id="Phobius"/>
    </source>
</evidence>
<protein>
    <recommendedName>
        <fullName evidence="4">Carboxypeptidase regulatory-like domain-containing protein</fullName>
    </recommendedName>
</protein>
<organism evidence="2 3">
    <name type="scientific">Engelhardtia mirabilis</name>
    <dbReference type="NCBI Taxonomy" id="2528011"/>
    <lineage>
        <taxon>Bacteria</taxon>
        <taxon>Pseudomonadati</taxon>
        <taxon>Planctomycetota</taxon>
        <taxon>Planctomycetia</taxon>
        <taxon>Planctomycetia incertae sedis</taxon>
        <taxon>Engelhardtia</taxon>
    </lineage>
</organism>
<evidence type="ECO:0008006" key="4">
    <source>
        <dbReference type="Google" id="ProtNLM"/>
    </source>
</evidence>
<keyword evidence="1" id="KW-0812">Transmembrane</keyword>
<dbReference type="RefSeq" id="WP_145062396.1">
    <property type="nucleotide sequence ID" value="NZ_CP036287.1"/>
</dbReference>
<keyword evidence="3" id="KW-1185">Reference proteome</keyword>
<evidence type="ECO:0000313" key="2">
    <source>
        <dbReference type="EMBL" id="QDU65611.1"/>
    </source>
</evidence>
<dbReference type="AlphaFoldDB" id="A0A518BF60"/>
<dbReference type="KEGG" id="pbap:Pla133_06760"/>
<feature type="transmembrane region" description="Helical" evidence="1">
    <location>
        <begin position="166"/>
        <end position="184"/>
    </location>
</feature>
<proteinExistence type="predicted"/>